<dbReference type="Pfam" id="PF14583">
    <property type="entry name" value="Pectate_lyase22"/>
    <property type="match status" value="1"/>
</dbReference>
<dbReference type="GO" id="GO:0045490">
    <property type="term" value="P:pectin catabolic process"/>
    <property type="evidence" value="ECO:0007669"/>
    <property type="project" value="InterPro"/>
</dbReference>
<dbReference type="EC" id="4.2.2.6" evidence="2"/>
<dbReference type="KEGG" id="pbas:SMSP2_01318"/>
<dbReference type="RefSeq" id="WP_146683181.1">
    <property type="nucleotide sequence ID" value="NZ_CP019646.1"/>
</dbReference>
<evidence type="ECO:0000259" key="1">
    <source>
        <dbReference type="Pfam" id="PF14583"/>
    </source>
</evidence>
<evidence type="ECO:0000313" key="3">
    <source>
        <dbReference type="Proteomes" id="UP000188181"/>
    </source>
</evidence>
<dbReference type="AlphaFoldDB" id="A0A1Q2ME85"/>
<keyword evidence="3" id="KW-1185">Reference proteome</keyword>
<dbReference type="InterPro" id="IPR011044">
    <property type="entry name" value="Quino_amine_DH_bsu"/>
</dbReference>
<accession>A0A1Q2ME85</accession>
<dbReference type="STRING" id="1851148.SMSP2_01318"/>
<proteinExistence type="predicted"/>
<dbReference type="OrthoDB" id="8432779at2"/>
<keyword evidence="2" id="KW-0456">Lyase</keyword>
<dbReference type="Gene3D" id="2.130.10.10">
    <property type="entry name" value="YVTN repeat-like/Quinoprotein amine dehydrogenase"/>
    <property type="match status" value="1"/>
</dbReference>
<evidence type="ECO:0000313" key="2">
    <source>
        <dbReference type="EMBL" id="AQQ70954.1"/>
    </source>
</evidence>
<reference evidence="3" key="1">
    <citation type="submission" date="2017-02" db="EMBL/GenBank/DDBJ databases">
        <title>Comparative genomics and description of representatives of a novel lineage of planctomycetes thriving in anoxic sediments.</title>
        <authorList>
            <person name="Spring S."/>
            <person name="Bunk B."/>
            <person name="Sproer C."/>
        </authorList>
    </citation>
    <scope>NUCLEOTIDE SEQUENCE [LARGE SCALE GENOMIC DNA]</scope>
    <source>
        <strain evidence="3">SM-Chi-D1</strain>
    </source>
</reference>
<dbReference type="InterPro" id="IPR015943">
    <property type="entry name" value="WD40/YVTN_repeat-like_dom_sf"/>
</dbReference>
<organism evidence="2 3">
    <name type="scientific">Limihaloglobus sulfuriphilus</name>
    <dbReference type="NCBI Taxonomy" id="1851148"/>
    <lineage>
        <taxon>Bacteria</taxon>
        <taxon>Pseudomonadati</taxon>
        <taxon>Planctomycetota</taxon>
        <taxon>Phycisphaerae</taxon>
        <taxon>Sedimentisphaerales</taxon>
        <taxon>Sedimentisphaeraceae</taxon>
        <taxon>Limihaloglobus</taxon>
    </lineage>
</organism>
<dbReference type="Proteomes" id="UP000188181">
    <property type="component" value="Chromosome"/>
</dbReference>
<dbReference type="EMBL" id="CP019646">
    <property type="protein sequence ID" value="AQQ70954.1"/>
    <property type="molecule type" value="Genomic_DNA"/>
</dbReference>
<gene>
    <name evidence="2" type="primary">ogl</name>
    <name evidence="2" type="ORF">SMSP2_01318</name>
</gene>
<dbReference type="SUPFAM" id="SSF50969">
    <property type="entry name" value="YVTN repeat-like/Quinoprotein amine dehydrogenase"/>
    <property type="match status" value="1"/>
</dbReference>
<feature type="domain" description="Oligogalacturonate lyase" evidence="1">
    <location>
        <begin position="141"/>
        <end position="417"/>
    </location>
</feature>
<sequence>MIKLIFLLAAMGTVYGEICDVFPRVAESETETVTDKVTGREIRFLTNGDYMNCHSYPHNRSWLEDDKYVMIESSRPRPEGTWKAACGEEDPYFRQERQLLAVNIDDGRIYHLATLEMEDTSKYAGHLSMSSQYHADYAPGSNTVIYYDMSGHNLYMLDLTNGKRKRIMHVPDGTIGDPPTISRDGTRAVAYIDYPGPAENKQFFGRTTVMYAFDLNGIELTKSPYIINTFVQQVYKEMRIAPCHTVINPVNPDEVSYCHGFRDRSDGSVLKSRIWYSKIDGSLVKLANITPDGHIFTHEIWGPQGKYIYYVDIVEKGCVRRVEPRTGEVEQVFGDITPRCLHISLSGDENLVVYETQTYDSKGNPLDKYGNHDEWLAVYNVKTGKHTRLARFREGLHHPRHCHPRINLEGTKVVFTTGHGYNSRVAYMEIDNID</sequence>
<name>A0A1Q2ME85_9BACT</name>
<dbReference type="GO" id="GO:0047487">
    <property type="term" value="F:oligogalacturonide lyase activity"/>
    <property type="evidence" value="ECO:0007669"/>
    <property type="project" value="UniProtKB-EC"/>
</dbReference>
<protein>
    <submittedName>
        <fullName evidence="2">Oligogalacturonate lyase</fullName>
        <ecNumber evidence="2">4.2.2.6</ecNumber>
    </submittedName>
</protein>
<dbReference type="InterPro" id="IPR027946">
    <property type="entry name" value="Ogl_dom"/>
</dbReference>